<comment type="caution">
    <text evidence="1">The sequence shown here is derived from an EMBL/GenBank/DDBJ whole genome shotgun (WGS) entry which is preliminary data.</text>
</comment>
<dbReference type="Proteomes" id="UP000001095">
    <property type="component" value="Unassembled WGS sequence"/>
</dbReference>
<dbReference type="OrthoDB" id="8818943at2"/>
<sequence length="111" mass="12826">MTNRSHITDDEIDRALDYLRDNARDAAQARADRVYVEEYRKVIKAQLMKEHGDKSAVLQEREAYADPRYIAHLDAIKQAVLEDEGHRFLRAAADAKIDAWRTQSSNTRARV</sequence>
<protein>
    <submittedName>
        <fullName evidence="1">Uncharacterized protein</fullName>
    </submittedName>
</protein>
<reference evidence="1 2" key="1">
    <citation type="submission" date="2012-04" db="EMBL/GenBank/DDBJ databases">
        <title>The Genome Sequence of Afipia clevelandensis ATCC 49720.</title>
        <authorList>
            <consortium name="The Broad Institute Genome Sequencing Platform"/>
            <person name="Earl A."/>
            <person name="Ward D."/>
            <person name="Feldgarden M."/>
            <person name="Gevers D."/>
            <person name="Huys G."/>
            <person name="Walker B."/>
            <person name="Young S.K."/>
            <person name="Zeng Q."/>
            <person name="Gargeya S."/>
            <person name="Fitzgerald M."/>
            <person name="Haas B."/>
            <person name="Abouelleil A."/>
            <person name="Alvarado L."/>
            <person name="Arachchi H.M."/>
            <person name="Berlin A."/>
            <person name="Chapman S.B."/>
            <person name="Goldberg J."/>
            <person name="Griggs A."/>
            <person name="Gujja S."/>
            <person name="Hansen M."/>
            <person name="Howarth C."/>
            <person name="Imamovic A."/>
            <person name="Larimer J."/>
            <person name="McCowen C."/>
            <person name="Montmayeur A."/>
            <person name="Murphy C."/>
            <person name="Neiman D."/>
            <person name="Pearson M."/>
            <person name="Priest M."/>
            <person name="Roberts A."/>
            <person name="Saif S."/>
            <person name="Shea T."/>
            <person name="Sisk P."/>
            <person name="Sykes S."/>
            <person name="Wortman J."/>
            <person name="Nusbaum C."/>
            <person name="Birren B."/>
        </authorList>
    </citation>
    <scope>NUCLEOTIDE SEQUENCE [LARGE SCALE GENOMIC DNA]</scope>
    <source>
        <strain evidence="1 2">ATCC 49720</strain>
    </source>
</reference>
<dbReference type="EMBL" id="AGWY01000007">
    <property type="protein sequence ID" value="EKS37779.1"/>
    <property type="molecule type" value="Genomic_DNA"/>
</dbReference>
<organism evidence="1 2">
    <name type="scientific">Afipia clevelandensis ATCC 49720</name>
    <dbReference type="NCBI Taxonomy" id="883079"/>
    <lineage>
        <taxon>Bacteria</taxon>
        <taxon>Pseudomonadati</taxon>
        <taxon>Pseudomonadota</taxon>
        <taxon>Alphaproteobacteria</taxon>
        <taxon>Hyphomicrobiales</taxon>
        <taxon>Nitrobacteraceae</taxon>
        <taxon>Afipia</taxon>
    </lineage>
</organism>
<dbReference type="HOGENOM" id="CLU_171814_0_0_5"/>
<accession>K8PAK7</accession>
<dbReference type="AlphaFoldDB" id="K8PAK7"/>
<proteinExistence type="predicted"/>
<evidence type="ECO:0000313" key="2">
    <source>
        <dbReference type="Proteomes" id="UP000001095"/>
    </source>
</evidence>
<keyword evidence="2" id="KW-1185">Reference proteome</keyword>
<evidence type="ECO:0000313" key="1">
    <source>
        <dbReference type="EMBL" id="EKS37779.1"/>
    </source>
</evidence>
<gene>
    <name evidence="1" type="ORF">HMPREF9696_01729</name>
</gene>
<name>K8PAK7_9BRAD</name>
<dbReference type="PATRIC" id="fig|883079.3.peg.1758"/>